<dbReference type="Pfam" id="PF04264">
    <property type="entry name" value="YceI"/>
    <property type="match status" value="1"/>
</dbReference>
<feature type="domain" description="Lipid/polyisoprenoid-binding YceI-like" evidence="1">
    <location>
        <begin position="14"/>
        <end position="167"/>
    </location>
</feature>
<keyword evidence="3" id="KW-1185">Reference proteome</keyword>
<dbReference type="InterPro" id="IPR036761">
    <property type="entry name" value="TTHA0802/YceI-like_sf"/>
</dbReference>
<comment type="caution">
    <text evidence="2">The sequence shown here is derived from an EMBL/GenBank/DDBJ whole genome shotgun (WGS) entry which is preliminary data.</text>
</comment>
<dbReference type="EMBL" id="JBHTJL010000009">
    <property type="protein sequence ID" value="MFD1062644.1"/>
    <property type="molecule type" value="Genomic_DNA"/>
</dbReference>
<organism evidence="2 3">
    <name type="scientific">Winogradskyella litorisediminis</name>
    <dbReference type="NCBI Taxonomy" id="1156618"/>
    <lineage>
        <taxon>Bacteria</taxon>
        <taxon>Pseudomonadati</taxon>
        <taxon>Bacteroidota</taxon>
        <taxon>Flavobacteriia</taxon>
        <taxon>Flavobacteriales</taxon>
        <taxon>Flavobacteriaceae</taxon>
        <taxon>Winogradskyella</taxon>
    </lineage>
</organism>
<name>A0ABW3N4V2_9FLAO</name>
<evidence type="ECO:0000259" key="1">
    <source>
        <dbReference type="SMART" id="SM00867"/>
    </source>
</evidence>
<accession>A0ABW3N4V2</accession>
<dbReference type="PANTHER" id="PTHR34406:SF1">
    <property type="entry name" value="PROTEIN YCEI"/>
    <property type="match status" value="1"/>
</dbReference>
<dbReference type="SMART" id="SM00867">
    <property type="entry name" value="YceI"/>
    <property type="match status" value="1"/>
</dbReference>
<sequence>MRNRLFITFFLWFSFIGFSQNSSIDFEIRNLGINVDGFFKKFSITTKFDASNNLKNFSGEITVNSIETGIESRDEHLLEEDYFYTKNYPKIFLESKEISKKSEGNYNVKAILKIKDKTKQINFPVKTIITKDSRKITAYFEINRRDFNVGGGSLVMSKTVKVSVVHIEKRND</sequence>
<dbReference type="SUPFAM" id="SSF101874">
    <property type="entry name" value="YceI-like"/>
    <property type="match status" value="1"/>
</dbReference>
<reference evidence="3" key="1">
    <citation type="journal article" date="2019" name="Int. J. Syst. Evol. Microbiol.">
        <title>The Global Catalogue of Microorganisms (GCM) 10K type strain sequencing project: providing services to taxonomists for standard genome sequencing and annotation.</title>
        <authorList>
            <consortium name="The Broad Institute Genomics Platform"/>
            <consortium name="The Broad Institute Genome Sequencing Center for Infectious Disease"/>
            <person name="Wu L."/>
            <person name="Ma J."/>
        </authorList>
    </citation>
    <scope>NUCLEOTIDE SEQUENCE [LARGE SCALE GENOMIC DNA]</scope>
    <source>
        <strain evidence="3">CCUG 62215</strain>
    </source>
</reference>
<evidence type="ECO:0000313" key="3">
    <source>
        <dbReference type="Proteomes" id="UP001597013"/>
    </source>
</evidence>
<dbReference type="RefSeq" id="WP_386128693.1">
    <property type="nucleotide sequence ID" value="NZ_JBHTJL010000009.1"/>
</dbReference>
<dbReference type="Gene3D" id="2.40.128.110">
    <property type="entry name" value="Lipid/polyisoprenoid-binding, YceI-like"/>
    <property type="match status" value="1"/>
</dbReference>
<protein>
    <submittedName>
        <fullName evidence="2">YceI family protein</fullName>
    </submittedName>
</protein>
<dbReference type="Proteomes" id="UP001597013">
    <property type="component" value="Unassembled WGS sequence"/>
</dbReference>
<proteinExistence type="predicted"/>
<gene>
    <name evidence="2" type="ORF">ACFQ1Q_05250</name>
</gene>
<evidence type="ECO:0000313" key="2">
    <source>
        <dbReference type="EMBL" id="MFD1062644.1"/>
    </source>
</evidence>
<dbReference type="PANTHER" id="PTHR34406">
    <property type="entry name" value="PROTEIN YCEI"/>
    <property type="match status" value="1"/>
</dbReference>
<dbReference type="InterPro" id="IPR007372">
    <property type="entry name" value="Lipid/polyisoprenoid-bd_YceI"/>
</dbReference>